<dbReference type="GO" id="GO:0006260">
    <property type="term" value="P:DNA replication"/>
    <property type="evidence" value="ECO:0007669"/>
    <property type="project" value="UniProtKB-KW"/>
</dbReference>
<evidence type="ECO:0000256" key="1">
    <source>
        <dbReference type="ARBA" id="ARBA00001968"/>
    </source>
</evidence>
<name>A0AAD1XM98_EUPCR</name>
<dbReference type="Gene3D" id="3.30.1490.70">
    <property type="match status" value="1"/>
</dbReference>
<comment type="caution">
    <text evidence="7">The sequence shown here is derived from an EMBL/GenBank/DDBJ whole genome shotgun (WGS) entry which is preliminary data.</text>
</comment>
<dbReference type="InterPro" id="IPR012340">
    <property type="entry name" value="NA-bd_OB-fold"/>
</dbReference>
<evidence type="ECO:0000256" key="2">
    <source>
        <dbReference type="ARBA" id="ARBA00022598"/>
    </source>
</evidence>
<accession>A0AAD1XM98</accession>
<keyword evidence="8" id="KW-1185">Reference proteome</keyword>
<dbReference type="Proteomes" id="UP001295684">
    <property type="component" value="Unassembled WGS sequence"/>
</dbReference>
<protein>
    <recommendedName>
        <fullName evidence="6">ATP-dependent DNA ligase family profile domain-containing protein</fullName>
    </recommendedName>
</protein>
<dbReference type="PANTHER" id="PTHR47810:SF1">
    <property type="entry name" value="DNA LIGASE B"/>
    <property type="match status" value="1"/>
</dbReference>
<dbReference type="CDD" id="cd07896">
    <property type="entry name" value="Adenylation_kDNA_ligase_like"/>
    <property type="match status" value="1"/>
</dbReference>
<dbReference type="PANTHER" id="PTHR47810">
    <property type="entry name" value="DNA LIGASE"/>
    <property type="match status" value="1"/>
</dbReference>
<dbReference type="Pfam" id="PF01068">
    <property type="entry name" value="DNA_ligase_A_M"/>
    <property type="match status" value="1"/>
</dbReference>
<organism evidence="7 8">
    <name type="scientific">Euplotes crassus</name>
    <dbReference type="NCBI Taxonomy" id="5936"/>
    <lineage>
        <taxon>Eukaryota</taxon>
        <taxon>Sar</taxon>
        <taxon>Alveolata</taxon>
        <taxon>Ciliophora</taxon>
        <taxon>Intramacronucleata</taxon>
        <taxon>Spirotrichea</taxon>
        <taxon>Hypotrichia</taxon>
        <taxon>Euplotida</taxon>
        <taxon>Euplotidae</taxon>
        <taxon>Moneuplotes</taxon>
    </lineage>
</organism>
<dbReference type="InterPro" id="IPR016059">
    <property type="entry name" value="DNA_ligase_ATP-dep_CS"/>
</dbReference>
<dbReference type="Pfam" id="PF14743">
    <property type="entry name" value="DNA_ligase_OB_2"/>
    <property type="match status" value="1"/>
</dbReference>
<evidence type="ECO:0000256" key="4">
    <source>
        <dbReference type="ARBA" id="ARBA00022763"/>
    </source>
</evidence>
<keyword evidence="4" id="KW-0227">DNA damage</keyword>
<proteinExistence type="predicted"/>
<dbReference type="PROSITE" id="PS00333">
    <property type="entry name" value="DNA_LIGASE_A2"/>
    <property type="match status" value="1"/>
</dbReference>
<dbReference type="GO" id="GO:0006310">
    <property type="term" value="P:DNA recombination"/>
    <property type="evidence" value="ECO:0007669"/>
    <property type="project" value="InterPro"/>
</dbReference>
<dbReference type="AlphaFoldDB" id="A0AAD1XM98"/>
<dbReference type="SUPFAM" id="SSF50249">
    <property type="entry name" value="Nucleic acid-binding proteins"/>
    <property type="match status" value="1"/>
</dbReference>
<dbReference type="Gene3D" id="3.30.470.30">
    <property type="entry name" value="DNA ligase/mRNA capping enzyme"/>
    <property type="match status" value="1"/>
</dbReference>
<gene>
    <name evidence="7" type="ORF">ECRASSUSDP1_LOCUS16665</name>
</gene>
<dbReference type="SUPFAM" id="SSF56091">
    <property type="entry name" value="DNA ligase/mRNA capping enzyme, catalytic domain"/>
    <property type="match status" value="1"/>
</dbReference>
<dbReference type="NCBIfam" id="NF006592">
    <property type="entry name" value="PRK09125.1"/>
    <property type="match status" value="1"/>
</dbReference>
<dbReference type="GO" id="GO:0003910">
    <property type="term" value="F:DNA ligase (ATP) activity"/>
    <property type="evidence" value="ECO:0007669"/>
    <property type="project" value="InterPro"/>
</dbReference>
<evidence type="ECO:0000256" key="3">
    <source>
        <dbReference type="ARBA" id="ARBA00022705"/>
    </source>
</evidence>
<dbReference type="CDD" id="cd08041">
    <property type="entry name" value="OBF_kDNA_ligase_like"/>
    <property type="match status" value="1"/>
</dbReference>
<evidence type="ECO:0000313" key="8">
    <source>
        <dbReference type="Proteomes" id="UP001295684"/>
    </source>
</evidence>
<dbReference type="GO" id="GO:0006281">
    <property type="term" value="P:DNA repair"/>
    <property type="evidence" value="ECO:0007669"/>
    <property type="project" value="UniProtKB-KW"/>
</dbReference>
<feature type="domain" description="ATP-dependent DNA ligase family profile" evidence="6">
    <location>
        <begin position="181"/>
        <end position="285"/>
    </location>
</feature>
<dbReference type="GO" id="GO:0005524">
    <property type="term" value="F:ATP binding"/>
    <property type="evidence" value="ECO:0007669"/>
    <property type="project" value="InterPro"/>
</dbReference>
<dbReference type="Gene3D" id="2.40.50.140">
    <property type="entry name" value="Nucleic acid-binding proteins"/>
    <property type="match status" value="1"/>
</dbReference>
<comment type="cofactor">
    <cofactor evidence="1">
        <name>a divalent metal cation</name>
        <dbReference type="ChEBI" id="CHEBI:60240"/>
    </cofactor>
</comment>
<dbReference type="PROSITE" id="PS50160">
    <property type="entry name" value="DNA_LIGASE_A3"/>
    <property type="match status" value="1"/>
</dbReference>
<keyword evidence="5" id="KW-0234">DNA repair</keyword>
<reference evidence="7" key="1">
    <citation type="submission" date="2023-07" db="EMBL/GenBank/DDBJ databases">
        <authorList>
            <consortium name="AG Swart"/>
            <person name="Singh M."/>
            <person name="Singh A."/>
            <person name="Seah K."/>
            <person name="Emmerich C."/>
        </authorList>
    </citation>
    <scope>NUCLEOTIDE SEQUENCE</scope>
    <source>
        <strain evidence="7">DP1</strain>
    </source>
</reference>
<dbReference type="EMBL" id="CAMPGE010016766">
    <property type="protein sequence ID" value="CAI2375303.1"/>
    <property type="molecule type" value="Genomic_DNA"/>
</dbReference>
<keyword evidence="2" id="KW-0436">Ligase</keyword>
<dbReference type="InterPro" id="IPR050326">
    <property type="entry name" value="NAD_dep_DNA_ligaseB"/>
</dbReference>
<keyword evidence="3" id="KW-0235">DNA replication</keyword>
<evidence type="ECO:0000313" key="7">
    <source>
        <dbReference type="EMBL" id="CAI2375303.1"/>
    </source>
</evidence>
<evidence type="ECO:0000259" key="6">
    <source>
        <dbReference type="PROSITE" id="PS50160"/>
    </source>
</evidence>
<evidence type="ECO:0000256" key="5">
    <source>
        <dbReference type="ARBA" id="ARBA00023204"/>
    </source>
</evidence>
<dbReference type="InterPro" id="IPR012310">
    <property type="entry name" value="DNA_ligase_ATP-dep_cent"/>
</dbReference>
<dbReference type="InterPro" id="IPR029319">
    <property type="entry name" value="DNA_ligase_OB"/>
</dbReference>
<sequence>MGLLDTLNKNKSKREKQLNIQKKRDICRKTGYLKKKQICKLKHNNITKKREAKEIYKSLSSGPSKPHPNTSVTNGMDFKGVMLAGKYDGSQNIDGWYMSEKLDGLRCYFDGKTFRTRNGNLFNPPPEFRENFPEGVHLDGELWIGRNRFHECHSVVRAQTADKGWYKVKYLIFDAPQHPGTFKQRLEYLKDLLQNIDDGYLTLHEHKICVNAAEVQLEMEKIRKLGGEGLILRDPDSFYEFSKRSNFMLKVKDFHDDEATIIDYENGTGKYKDLMGAVIVQNKYGIKFKVGSGFSDEQRKEKIQIGRKITYKYAELTKKAFLDFLFFEVLCRSLIHL</sequence>